<protein>
    <submittedName>
        <fullName evidence="1">Uncharacterized protein</fullName>
    </submittedName>
</protein>
<dbReference type="AlphaFoldDB" id="A0A379DH13"/>
<dbReference type="Proteomes" id="UP000254263">
    <property type="component" value="Unassembled WGS sequence"/>
</dbReference>
<sequence>MKNQTQKQLKLIKYLSIKPYGKSVGIIFSVSIECNLLI</sequence>
<evidence type="ECO:0000313" key="1">
    <source>
        <dbReference type="EMBL" id="SUB77669.1"/>
    </source>
</evidence>
<dbReference type="EMBL" id="UGTI01000001">
    <property type="protein sequence ID" value="SUB77669.1"/>
    <property type="molecule type" value="Genomic_DNA"/>
</dbReference>
<name>A0A379DH13_9PORP</name>
<accession>A0A379DH13</accession>
<reference evidence="1 2" key="1">
    <citation type="submission" date="2018-06" db="EMBL/GenBank/DDBJ databases">
        <authorList>
            <consortium name="Pathogen Informatics"/>
            <person name="Doyle S."/>
        </authorList>
    </citation>
    <scope>NUCLEOTIDE SEQUENCE [LARGE SCALE GENOMIC DNA]</scope>
    <source>
        <strain evidence="1 2">NCTC13100</strain>
    </source>
</reference>
<organism evidence="1 2">
    <name type="scientific">Porphyromonas macacae</name>
    <dbReference type="NCBI Taxonomy" id="28115"/>
    <lineage>
        <taxon>Bacteria</taxon>
        <taxon>Pseudomonadati</taxon>
        <taxon>Bacteroidota</taxon>
        <taxon>Bacteroidia</taxon>
        <taxon>Bacteroidales</taxon>
        <taxon>Porphyromonadaceae</taxon>
        <taxon>Porphyromonas</taxon>
    </lineage>
</organism>
<evidence type="ECO:0000313" key="2">
    <source>
        <dbReference type="Proteomes" id="UP000254263"/>
    </source>
</evidence>
<proteinExistence type="predicted"/>
<gene>
    <name evidence="1" type="ORF">NCTC13100_00805</name>
</gene>